<dbReference type="PANTHER" id="PTHR36180">
    <property type="entry name" value="DNA-BINDING PROTEIN-RELATED-RELATED"/>
    <property type="match status" value="1"/>
</dbReference>
<evidence type="ECO:0000313" key="2">
    <source>
        <dbReference type="Proteomes" id="UP000192801"/>
    </source>
</evidence>
<organism evidence="1 2">
    <name type="scientific">Mycolicibacterium insubricum</name>
    <dbReference type="NCBI Taxonomy" id="444597"/>
    <lineage>
        <taxon>Bacteria</taxon>
        <taxon>Bacillati</taxon>
        <taxon>Actinomycetota</taxon>
        <taxon>Actinomycetes</taxon>
        <taxon>Mycobacteriales</taxon>
        <taxon>Mycobacteriaceae</taxon>
        <taxon>Mycolicibacterium</taxon>
    </lineage>
</organism>
<dbReference type="RefSeq" id="WP_083031418.1">
    <property type="nucleotide sequence ID" value="NZ_AP022618.1"/>
</dbReference>
<dbReference type="SMART" id="SM01040">
    <property type="entry name" value="Bro-N"/>
    <property type="match status" value="1"/>
</dbReference>
<dbReference type="AlphaFoldDB" id="A0A1X0DBN2"/>
<dbReference type="PROSITE" id="PS51750">
    <property type="entry name" value="BRO_N"/>
    <property type="match status" value="1"/>
</dbReference>
<dbReference type="Pfam" id="PF02498">
    <property type="entry name" value="Bro-N"/>
    <property type="match status" value="1"/>
</dbReference>
<accession>A0A1X0DBN2</accession>
<gene>
    <name evidence="1" type="ORF">BST26_12820</name>
</gene>
<evidence type="ECO:0000313" key="1">
    <source>
        <dbReference type="EMBL" id="ORA69748.1"/>
    </source>
</evidence>
<dbReference type="OrthoDB" id="9812611at2"/>
<dbReference type="PANTHER" id="PTHR36180:SF2">
    <property type="entry name" value="BRO FAMILY PROTEIN"/>
    <property type="match status" value="1"/>
</dbReference>
<proteinExistence type="predicted"/>
<comment type="caution">
    <text evidence="1">The sequence shown here is derived from an EMBL/GenBank/DDBJ whole genome shotgun (WGS) entry which is preliminary data.</text>
</comment>
<sequence length="115" mass="12878">MRVVLVEGEPWFVAKDVTDLLGYANGPKAVRDHVSAGQSRASRIPMPASATGFQNMTLINEPGLYRLIMRSNVPGAERFQDWVTGEVLPTIRTATRRTAWPYPRRTPGWPYRPGP</sequence>
<reference evidence="1 2" key="1">
    <citation type="submission" date="2016-12" db="EMBL/GenBank/DDBJ databases">
        <title>The new phylogeny of genus Mycobacterium.</title>
        <authorList>
            <person name="Tortoli E."/>
            <person name="Trovato A."/>
            <person name="Cirillo D.M."/>
        </authorList>
    </citation>
    <scope>NUCLEOTIDE SEQUENCE [LARGE SCALE GENOMIC DNA]</scope>
    <source>
        <strain evidence="1 2">DSM 45130</strain>
    </source>
</reference>
<dbReference type="EMBL" id="MVHS01000029">
    <property type="protein sequence ID" value="ORA69748.1"/>
    <property type="molecule type" value="Genomic_DNA"/>
</dbReference>
<protein>
    <submittedName>
        <fullName evidence="1">Uncharacterized protein</fullName>
    </submittedName>
</protein>
<dbReference type="InterPro" id="IPR003497">
    <property type="entry name" value="BRO_N_domain"/>
</dbReference>
<name>A0A1X0DBN2_9MYCO</name>
<dbReference type="Proteomes" id="UP000192801">
    <property type="component" value="Unassembled WGS sequence"/>
</dbReference>
<keyword evidence="2" id="KW-1185">Reference proteome</keyword>